<dbReference type="AlphaFoldDB" id="A0A0A9GHL5"/>
<evidence type="ECO:0000256" key="1">
    <source>
        <dbReference type="SAM" id="MobiDB-lite"/>
    </source>
</evidence>
<feature type="region of interest" description="Disordered" evidence="1">
    <location>
        <begin position="59"/>
        <end position="79"/>
    </location>
</feature>
<organism evidence="2">
    <name type="scientific">Arundo donax</name>
    <name type="common">Giant reed</name>
    <name type="synonym">Donax arundinaceus</name>
    <dbReference type="NCBI Taxonomy" id="35708"/>
    <lineage>
        <taxon>Eukaryota</taxon>
        <taxon>Viridiplantae</taxon>
        <taxon>Streptophyta</taxon>
        <taxon>Embryophyta</taxon>
        <taxon>Tracheophyta</taxon>
        <taxon>Spermatophyta</taxon>
        <taxon>Magnoliopsida</taxon>
        <taxon>Liliopsida</taxon>
        <taxon>Poales</taxon>
        <taxon>Poaceae</taxon>
        <taxon>PACMAD clade</taxon>
        <taxon>Arundinoideae</taxon>
        <taxon>Arundineae</taxon>
        <taxon>Arundo</taxon>
    </lineage>
</organism>
<protein>
    <submittedName>
        <fullName evidence="2">Uncharacterized protein</fullName>
    </submittedName>
</protein>
<proteinExistence type="predicted"/>
<sequence length="79" mass="9260">MSGTQKNHKLKLLFNWFSLHYRTLFSFQIDRLILQSGQEPCLISQLSMDDSWNMFQQSDNGKLHKHPRGSKFSANCLQT</sequence>
<reference evidence="2" key="2">
    <citation type="journal article" date="2015" name="Data Brief">
        <title>Shoot transcriptome of the giant reed, Arundo donax.</title>
        <authorList>
            <person name="Barrero R.A."/>
            <person name="Guerrero F.D."/>
            <person name="Moolhuijzen P."/>
            <person name="Goolsby J.A."/>
            <person name="Tidwell J."/>
            <person name="Bellgard S.E."/>
            <person name="Bellgard M.I."/>
        </authorList>
    </citation>
    <scope>NUCLEOTIDE SEQUENCE</scope>
    <source>
        <tissue evidence="2">Shoot tissue taken approximately 20 cm above the soil surface</tissue>
    </source>
</reference>
<accession>A0A0A9GHL5</accession>
<name>A0A0A9GHL5_ARUDO</name>
<dbReference type="EMBL" id="GBRH01177753">
    <property type="protein sequence ID" value="JAE20143.1"/>
    <property type="molecule type" value="Transcribed_RNA"/>
</dbReference>
<evidence type="ECO:0000313" key="2">
    <source>
        <dbReference type="EMBL" id="JAE20143.1"/>
    </source>
</evidence>
<reference evidence="2" key="1">
    <citation type="submission" date="2014-09" db="EMBL/GenBank/DDBJ databases">
        <authorList>
            <person name="Magalhaes I.L.F."/>
            <person name="Oliveira U."/>
            <person name="Santos F.R."/>
            <person name="Vidigal T.H.D.A."/>
            <person name="Brescovit A.D."/>
            <person name="Santos A.J."/>
        </authorList>
    </citation>
    <scope>NUCLEOTIDE SEQUENCE</scope>
    <source>
        <tissue evidence="2">Shoot tissue taken approximately 20 cm above the soil surface</tissue>
    </source>
</reference>